<dbReference type="GO" id="GO:0009279">
    <property type="term" value="C:cell outer membrane"/>
    <property type="evidence" value="ECO:0007669"/>
    <property type="project" value="InterPro"/>
</dbReference>
<dbReference type="Pfam" id="PF05275">
    <property type="entry name" value="CopB"/>
    <property type="match status" value="1"/>
</dbReference>
<accession>A0A1J5PRK2</accession>
<feature type="region of interest" description="Disordered" evidence="1">
    <location>
        <begin position="28"/>
        <end position="62"/>
    </location>
</feature>
<dbReference type="AlphaFoldDB" id="A0A1J5PRK2"/>
<dbReference type="InterPro" id="IPR036709">
    <property type="entry name" value="Autotransporte_beta_dom_sf"/>
</dbReference>
<comment type="caution">
    <text evidence="2">The sequence shown here is derived from an EMBL/GenBank/DDBJ whole genome shotgun (WGS) entry which is preliminary data.</text>
</comment>
<dbReference type="SUPFAM" id="SSF103515">
    <property type="entry name" value="Autotransporter"/>
    <property type="match status" value="1"/>
</dbReference>
<evidence type="ECO:0000256" key="1">
    <source>
        <dbReference type="SAM" id="MobiDB-lite"/>
    </source>
</evidence>
<reference evidence="2" key="1">
    <citation type="submission" date="2016-10" db="EMBL/GenBank/DDBJ databases">
        <title>Sequence of Gallionella enrichment culture.</title>
        <authorList>
            <person name="Poehlein A."/>
            <person name="Muehling M."/>
            <person name="Daniel R."/>
        </authorList>
    </citation>
    <scope>NUCLEOTIDE SEQUENCE</scope>
</reference>
<sequence>MRPALFALLPLMLAAPAAAQTMSHDMAGMDMSQPATPPAAETEGPPPVAEPEAKPPPVPTDHAAERHYDARAMAGAREVLRMEHGGMGFSKVMANLLEHQSRSGGDGYRWEGEAWTGTDLNRLVIKTEGEGAVRGGVEAAEIQALYSRAVARYTDLQIGLRQDFKPTPSRTYLTAGFQTLLPYWLETQGAVFLSDKGDLLGRIEGTYDLRLTQRLILQPRVELNVAAQDSPRIGVGSGLSTAELGLRLRYEIKREFAPYVGVSYDRRYGRTADYARAAGRDLEATSLVMGVRAWF</sequence>
<protein>
    <submittedName>
        <fullName evidence="2">Copper resistance protein B</fullName>
    </submittedName>
</protein>
<gene>
    <name evidence="2" type="primary">copB_4</name>
    <name evidence="2" type="ORF">GALL_480120</name>
</gene>
<dbReference type="GO" id="GO:0006878">
    <property type="term" value="P:intracellular copper ion homeostasis"/>
    <property type="evidence" value="ECO:0007669"/>
    <property type="project" value="InterPro"/>
</dbReference>
<name>A0A1J5PRK2_9ZZZZ</name>
<dbReference type="InterPro" id="IPR007939">
    <property type="entry name" value="Cu-R_B_prcur"/>
</dbReference>
<evidence type="ECO:0000313" key="2">
    <source>
        <dbReference type="EMBL" id="OIQ70375.1"/>
    </source>
</evidence>
<dbReference type="EMBL" id="MLJW01004237">
    <property type="protein sequence ID" value="OIQ70375.1"/>
    <property type="molecule type" value="Genomic_DNA"/>
</dbReference>
<dbReference type="GO" id="GO:0005507">
    <property type="term" value="F:copper ion binding"/>
    <property type="evidence" value="ECO:0007669"/>
    <property type="project" value="InterPro"/>
</dbReference>
<proteinExistence type="predicted"/>
<feature type="compositionally biased region" description="Pro residues" evidence="1">
    <location>
        <begin position="44"/>
        <end position="59"/>
    </location>
</feature>
<organism evidence="2">
    <name type="scientific">mine drainage metagenome</name>
    <dbReference type="NCBI Taxonomy" id="410659"/>
    <lineage>
        <taxon>unclassified sequences</taxon>
        <taxon>metagenomes</taxon>
        <taxon>ecological metagenomes</taxon>
    </lineage>
</organism>